<gene>
    <name evidence="2" type="ORF">SAMN05421823_103136</name>
</gene>
<keyword evidence="1" id="KW-0472">Membrane</keyword>
<keyword evidence="3" id="KW-1185">Reference proteome</keyword>
<protein>
    <recommendedName>
        <fullName evidence="4">DUF4260 domain-containing protein</fullName>
    </recommendedName>
</protein>
<dbReference type="Pfam" id="PF14079">
    <property type="entry name" value="DUF4260"/>
    <property type="match status" value="1"/>
</dbReference>
<dbReference type="AlphaFoldDB" id="A0A1G9DHL7"/>
<name>A0A1G9DHL7_9BACT</name>
<dbReference type="STRING" id="1075417.SAMN05421823_103136"/>
<evidence type="ECO:0000313" key="3">
    <source>
        <dbReference type="Proteomes" id="UP000198510"/>
    </source>
</evidence>
<reference evidence="2 3" key="1">
    <citation type="submission" date="2016-10" db="EMBL/GenBank/DDBJ databases">
        <authorList>
            <person name="de Groot N.N."/>
        </authorList>
    </citation>
    <scope>NUCLEOTIDE SEQUENCE [LARGE SCALE GENOMIC DNA]</scope>
    <source>
        <strain evidence="2 3">DSM 25186</strain>
    </source>
</reference>
<feature type="transmembrane region" description="Helical" evidence="1">
    <location>
        <begin position="12"/>
        <end position="30"/>
    </location>
</feature>
<sequence>MKTLLRLEELTQFLFSIVVFSQLPYAWWWFPVLILAPDLSMIGYAINPRIGAYVYNLGHHKGLALALGTLGWFSGMPLAMLIGTILYGHSSLDRILGYGLKYPDDFKHTHLGNLNEKPAV</sequence>
<dbReference type="RefSeq" id="WP_089681069.1">
    <property type="nucleotide sequence ID" value="NZ_FNFO01000003.1"/>
</dbReference>
<dbReference type="Proteomes" id="UP000198510">
    <property type="component" value="Unassembled WGS sequence"/>
</dbReference>
<evidence type="ECO:0000313" key="2">
    <source>
        <dbReference type="EMBL" id="SDK63382.1"/>
    </source>
</evidence>
<evidence type="ECO:0000256" key="1">
    <source>
        <dbReference type="SAM" id="Phobius"/>
    </source>
</evidence>
<dbReference type="OrthoDB" id="9813911at2"/>
<evidence type="ECO:0008006" key="4">
    <source>
        <dbReference type="Google" id="ProtNLM"/>
    </source>
</evidence>
<proteinExistence type="predicted"/>
<keyword evidence="1" id="KW-0812">Transmembrane</keyword>
<dbReference type="InterPro" id="IPR025356">
    <property type="entry name" value="DUF4260"/>
</dbReference>
<feature type="transmembrane region" description="Helical" evidence="1">
    <location>
        <begin position="63"/>
        <end position="87"/>
    </location>
</feature>
<accession>A0A1G9DHL7</accession>
<keyword evidence="1" id="KW-1133">Transmembrane helix</keyword>
<dbReference type="EMBL" id="FNFO01000003">
    <property type="protein sequence ID" value="SDK63382.1"/>
    <property type="molecule type" value="Genomic_DNA"/>
</dbReference>
<organism evidence="2 3">
    <name type="scientific">Catalinimonas alkaloidigena</name>
    <dbReference type="NCBI Taxonomy" id="1075417"/>
    <lineage>
        <taxon>Bacteria</taxon>
        <taxon>Pseudomonadati</taxon>
        <taxon>Bacteroidota</taxon>
        <taxon>Cytophagia</taxon>
        <taxon>Cytophagales</taxon>
        <taxon>Catalimonadaceae</taxon>
        <taxon>Catalinimonas</taxon>
    </lineage>
</organism>